<accession>A0A7K0DF05</accession>
<gene>
    <name evidence="2" type="ORF">NRB20_75050</name>
</gene>
<evidence type="ECO:0000256" key="1">
    <source>
        <dbReference type="SAM" id="MobiDB-lite"/>
    </source>
</evidence>
<proteinExistence type="predicted"/>
<dbReference type="OrthoDB" id="4464258at2"/>
<dbReference type="Gene3D" id="3.30.1310.10">
    <property type="entry name" value="Nucleoid-associated protein YbaB-like domain"/>
    <property type="match status" value="1"/>
</dbReference>
<dbReference type="RefSeq" id="WP_153416098.1">
    <property type="nucleotide sequence ID" value="NZ_WEGK01000033.1"/>
</dbReference>
<organism evidence="2 3">
    <name type="scientific">Nocardia macrotermitis</name>
    <dbReference type="NCBI Taxonomy" id="2585198"/>
    <lineage>
        <taxon>Bacteria</taxon>
        <taxon>Bacillati</taxon>
        <taxon>Actinomycetota</taxon>
        <taxon>Actinomycetes</taxon>
        <taxon>Mycobacteriales</taxon>
        <taxon>Nocardiaceae</taxon>
        <taxon>Nocardia</taxon>
    </lineage>
</organism>
<dbReference type="SUPFAM" id="SSF82607">
    <property type="entry name" value="YbaB-like"/>
    <property type="match status" value="1"/>
</dbReference>
<dbReference type="InterPro" id="IPR036894">
    <property type="entry name" value="YbaB-like_sf"/>
</dbReference>
<dbReference type="Proteomes" id="UP000438448">
    <property type="component" value="Unassembled WGS sequence"/>
</dbReference>
<evidence type="ECO:0000313" key="2">
    <source>
        <dbReference type="EMBL" id="MQY24370.1"/>
    </source>
</evidence>
<evidence type="ECO:0000313" key="3">
    <source>
        <dbReference type="Proteomes" id="UP000438448"/>
    </source>
</evidence>
<reference evidence="2 3" key="1">
    <citation type="submission" date="2019-10" db="EMBL/GenBank/DDBJ databases">
        <title>Nocardia macrotermitis sp. nov. and Nocardia aurantia sp. nov., isolated from the gut of fungus growing-termite Macrotermes natalensis.</title>
        <authorList>
            <person name="Benndorf R."/>
            <person name="Schwitalla J."/>
            <person name="Martin K."/>
            <person name="De Beer W."/>
            <person name="Kaster A.-K."/>
            <person name="Vollmers J."/>
            <person name="Poulsen M."/>
            <person name="Beemelmanns C."/>
        </authorList>
    </citation>
    <scope>NUCLEOTIDE SEQUENCE [LARGE SCALE GENOMIC DNA]</scope>
    <source>
        <strain evidence="2 3">RB20</strain>
    </source>
</reference>
<name>A0A7K0DF05_9NOCA</name>
<protein>
    <submittedName>
        <fullName evidence="2">Uncharacterized protein</fullName>
    </submittedName>
</protein>
<comment type="caution">
    <text evidence="2">The sequence shown here is derived from an EMBL/GenBank/DDBJ whole genome shotgun (WGS) entry which is preliminary data.</text>
</comment>
<keyword evidence="3" id="KW-1185">Reference proteome</keyword>
<feature type="region of interest" description="Disordered" evidence="1">
    <location>
        <begin position="94"/>
        <end position="127"/>
    </location>
</feature>
<dbReference type="EMBL" id="WEGK01000033">
    <property type="protein sequence ID" value="MQY24370.1"/>
    <property type="molecule type" value="Genomic_DNA"/>
</dbReference>
<dbReference type="AlphaFoldDB" id="A0A7K0DF05"/>
<feature type="compositionally biased region" description="Basic and acidic residues" evidence="1">
    <location>
        <begin position="97"/>
        <end position="107"/>
    </location>
</feature>
<sequence>MFQQANDFEELGRKVQRAQQRLEDVRGVGTVDGIRVVVDADNRLVSVTLPEEHSLLAAYNAAVADAQPLVDEAVQELTADQRFESISTFVDASAARADAEHERRQQEYEEDDDSYYAERNQHGWLES</sequence>